<evidence type="ECO:0000256" key="1">
    <source>
        <dbReference type="SAM" id="MobiDB-lite"/>
    </source>
</evidence>
<gene>
    <name evidence="3" type="primary">LOC109712608</name>
</gene>
<dbReference type="AlphaFoldDB" id="A0A6P5FF62"/>
<accession>A0A6P5FF62</accession>
<evidence type="ECO:0000313" key="3">
    <source>
        <dbReference type="RefSeq" id="XP_020091890.1"/>
    </source>
</evidence>
<feature type="compositionally biased region" description="Basic residues" evidence="1">
    <location>
        <begin position="37"/>
        <end position="47"/>
    </location>
</feature>
<dbReference type="Proteomes" id="UP000515123">
    <property type="component" value="Linkage group 1"/>
</dbReference>
<organism evidence="2 3">
    <name type="scientific">Ananas comosus</name>
    <name type="common">Pineapple</name>
    <name type="synonym">Ananas ananas</name>
    <dbReference type="NCBI Taxonomy" id="4615"/>
    <lineage>
        <taxon>Eukaryota</taxon>
        <taxon>Viridiplantae</taxon>
        <taxon>Streptophyta</taxon>
        <taxon>Embryophyta</taxon>
        <taxon>Tracheophyta</taxon>
        <taxon>Spermatophyta</taxon>
        <taxon>Magnoliopsida</taxon>
        <taxon>Liliopsida</taxon>
        <taxon>Poales</taxon>
        <taxon>Bromeliaceae</taxon>
        <taxon>Bromelioideae</taxon>
        <taxon>Ananas</taxon>
    </lineage>
</organism>
<reference evidence="2" key="1">
    <citation type="journal article" date="2015" name="Nat. Genet.">
        <title>The pineapple genome and the evolution of CAM photosynthesis.</title>
        <authorList>
            <person name="Ming R."/>
            <person name="VanBuren R."/>
            <person name="Wai C.M."/>
            <person name="Tang H."/>
            <person name="Schatz M.C."/>
            <person name="Bowers J.E."/>
            <person name="Lyons E."/>
            <person name="Wang M.L."/>
            <person name="Chen J."/>
            <person name="Biggers E."/>
            <person name="Zhang J."/>
            <person name="Huang L."/>
            <person name="Zhang L."/>
            <person name="Miao W."/>
            <person name="Zhang J."/>
            <person name="Ye Z."/>
            <person name="Miao C."/>
            <person name="Lin Z."/>
            <person name="Wang H."/>
            <person name="Zhou H."/>
            <person name="Yim W.C."/>
            <person name="Priest H.D."/>
            <person name="Zheng C."/>
            <person name="Woodhouse M."/>
            <person name="Edger P.P."/>
            <person name="Guyot R."/>
            <person name="Guo H.B."/>
            <person name="Guo H."/>
            <person name="Zheng G."/>
            <person name="Singh R."/>
            <person name="Sharma A."/>
            <person name="Min X."/>
            <person name="Zheng Y."/>
            <person name="Lee H."/>
            <person name="Gurtowski J."/>
            <person name="Sedlazeck F.J."/>
            <person name="Harkess A."/>
            <person name="McKain M.R."/>
            <person name="Liao Z."/>
            <person name="Fang J."/>
            <person name="Liu J."/>
            <person name="Zhang X."/>
            <person name="Zhang Q."/>
            <person name="Hu W."/>
            <person name="Qin Y."/>
            <person name="Wang K."/>
            <person name="Chen L.Y."/>
            <person name="Shirley N."/>
            <person name="Lin Y.R."/>
            <person name="Liu L.Y."/>
            <person name="Hernandez A.G."/>
            <person name="Wright C.L."/>
            <person name="Bulone V."/>
            <person name="Tuskan G.A."/>
            <person name="Heath K."/>
            <person name="Zee F."/>
            <person name="Moore P.H."/>
            <person name="Sunkar R."/>
            <person name="Leebens-Mack J.H."/>
            <person name="Mockler T."/>
            <person name="Bennetzen J.L."/>
            <person name="Freeling M."/>
            <person name="Sankoff D."/>
            <person name="Paterson A.H."/>
            <person name="Zhu X."/>
            <person name="Yang X."/>
            <person name="Smith J.A."/>
            <person name="Cushman J.C."/>
            <person name="Paull R.E."/>
            <person name="Yu Q."/>
        </authorList>
    </citation>
    <scope>NUCLEOTIDE SEQUENCE [LARGE SCALE GENOMIC DNA]</scope>
    <source>
        <strain evidence="2">cv. F153</strain>
    </source>
</reference>
<sequence>MEGGVYHRRRIRGGAGVPRCREGHSGLAEGCGDGRAGLRRGRGRARRPCREDAGKGRVLRGGRGVVRERCQDEGQRGKGQRWGDWRGVVRCRMKRRARGAGGVVGRLRGWNGRGRGALAGGGVGLLPEKGRRGVRGRGAAYLITLTGRGRRS</sequence>
<dbReference type="RefSeq" id="XP_020091890.1">
    <property type="nucleotide sequence ID" value="XM_020236301.1"/>
</dbReference>
<protein>
    <submittedName>
        <fullName evidence="3">Chromatin target of PRMT1 protein-like</fullName>
    </submittedName>
</protein>
<name>A0A6P5FF62_ANACO</name>
<keyword evidence="2" id="KW-1185">Reference proteome</keyword>
<proteinExistence type="predicted"/>
<reference evidence="3" key="2">
    <citation type="submission" date="2025-08" db="UniProtKB">
        <authorList>
            <consortium name="RefSeq"/>
        </authorList>
    </citation>
    <scope>IDENTIFICATION</scope>
    <source>
        <tissue evidence="3">Leaf</tissue>
    </source>
</reference>
<dbReference type="GeneID" id="109712608"/>
<evidence type="ECO:0000313" key="2">
    <source>
        <dbReference type="Proteomes" id="UP000515123"/>
    </source>
</evidence>
<feature type="region of interest" description="Disordered" evidence="1">
    <location>
        <begin position="31"/>
        <end position="57"/>
    </location>
</feature>